<gene>
    <name evidence="2" type="ORF">ULMS_19350</name>
</gene>
<dbReference type="Gene3D" id="3.40.710.10">
    <property type="entry name" value="DD-peptidase/beta-lactamase superfamily"/>
    <property type="match status" value="1"/>
</dbReference>
<dbReference type="InterPro" id="IPR001466">
    <property type="entry name" value="Beta-lactam-related"/>
</dbReference>
<evidence type="ECO:0000259" key="1">
    <source>
        <dbReference type="Pfam" id="PF00144"/>
    </source>
</evidence>
<comment type="caution">
    <text evidence="2">The sequence shown here is derived from an EMBL/GenBank/DDBJ whole genome shotgun (WGS) entry which is preliminary data.</text>
</comment>
<dbReference type="PANTHER" id="PTHR46825:SF12">
    <property type="entry name" value="PENICILLIN-BINDING PROTEIN 4"/>
    <property type="match status" value="1"/>
</dbReference>
<accession>A0A5J4FUT7</accession>
<keyword evidence="3" id="KW-1185">Reference proteome</keyword>
<dbReference type="PANTHER" id="PTHR46825">
    <property type="entry name" value="D-ALANYL-D-ALANINE-CARBOXYPEPTIDASE/ENDOPEPTIDASE AMPH"/>
    <property type="match status" value="1"/>
</dbReference>
<dbReference type="Pfam" id="PF00144">
    <property type="entry name" value="Beta-lactamase"/>
    <property type="match status" value="1"/>
</dbReference>
<dbReference type="InterPro" id="IPR012338">
    <property type="entry name" value="Beta-lactam/transpept-like"/>
</dbReference>
<dbReference type="EMBL" id="BKCF01000003">
    <property type="protein sequence ID" value="GEQ86427.1"/>
    <property type="molecule type" value="Genomic_DNA"/>
</dbReference>
<dbReference type="SUPFAM" id="SSF56601">
    <property type="entry name" value="beta-lactamase/transpeptidase-like"/>
    <property type="match status" value="1"/>
</dbReference>
<organism evidence="2 3">
    <name type="scientific">Patiriisocius marinistellae</name>
    <dbReference type="NCBI Taxonomy" id="2494560"/>
    <lineage>
        <taxon>Bacteria</taxon>
        <taxon>Pseudomonadati</taxon>
        <taxon>Bacteroidota</taxon>
        <taxon>Flavobacteriia</taxon>
        <taxon>Flavobacteriales</taxon>
        <taxon>Flavobacteriaceae</taxon>
        <taxon>Patiriisocius</taxon>
    </lineage>
</organism>
<dbReference type="RefSeq" id="WP_151894351.1">
    <property type="nucleotide sequence ID" value="NZ_BKCF01000003.1"/>
</dbReference>
<evidence type="ECO:0000313" key="3">
    <source>
        <dbReference type="Proteomes" id="UP000326994"/>
    </source>
</evidence>
<dbReference type="AlphaFoldDB" id="A0A5J4FUT7"/>
<dbReference type="InterPro" id="IPR050491">
    <property type="entry name" value="AmpC-like"/>
</dbReference>
<dbReference type="Proteomes" id="UP000326994">
    <property type="component" value="Unassembled WGS sequence"/>
</dbReference>
<feature type="domain" description="Beta-lactamase-related" evidence="1">
    <location>
        <begin position="183"/>
        <end position="478"/>
    </location>
</feature>
<protein>
    <recommendedName>
        <fullName evidence="1">Beta-lactamase-related domain-containing protein</fullName>
    </recommendedName>
</protein>
<proteinExistence type="predicted"/>
<dbReference type="OrthoDB" id="1357763at2"/>
<reference evidence="2 3" key="1">
    <citation type="submission" date="2019-08" db="EMBL/GenBank/DDBJ databases">
        <title>Ulvibacter marinistellae sp. nov., isolated from a starfish, Patiria pectinifera.</title>
        <authorList>
            <person name="Kawano K."/>
            <person name="Ushijima N."/>
            <person name="Kihara M."/>
            <person name="Itoh H."/>
        </authorList>
    </citation>
    <scope>NUCLEOTIDE SEQUENCE [LARGE SCALE GENOMIC DNA]</scope>
    <source>
        <strain evidence="2 3">KK4</strain>
    </source>
</reference>
<sequence>MTFKTQKLQLLAIIILLQLVSINGFSQSNNETNTLKEIIFKQDSLMFNAMFNTHDVNYVKNNITSDIEFYHDKGGKTGNNANDLIKTMERIWKKMDAGEKPWLRRELIEESFEVYPINNYGAMQVSDHKFYERQADGSELLVETAKIIHLWNEAEEGWKLEKILSYDHKPVNYFSFEINAALEQKIESWMKEYKVPAFSVGLINDGKITYSKTFGVQSNGEKATNNTVFKVASITKPVVATTVYKLVDMGLWDLDEPLHKYWIDSDIANDPRTKKLTTRLILNMQSGLPNWRHLSDSGKLAFIFNPGENVEYSGEGFEYLKKSIEAKFNRPLESIVQKMLFNKQDMDNIRFWWDDSMDESLYAGNYNANGEKYKTNKYKDALAAGNILATVDDYLKFGVHILEGADISNTSYTEMTTPQTFLFKDMVKYGYGWMSVKIESGDKILYHDGRDPGVRTIIQLYPESKQGLVIFANGDNGDKLYFELLKELSPNTKSFVDTLNEVRRIYKAEEKTKKQD</sequence>
<evidence type="ECO:0000313" key="2">
    <source>
        <dbReference type="EMBL" id="GEQ86427.1"/>
    </source>
</evidence>
<name>A0A5J4FUT7_9FLAO</name>